<organism evidence="2 3">
    <name type="scientific">Salinivibrio kushneri</name>
    <dbReference type="NCBI Taxonomy" id="1908198"/>
    <lineage>
        <taxon>Bacteria</taxon>
        <taxon>Pseudomonadati</taxon>
        <taxon>Pseudomonadota</taxon>
        <taxon>Gammaproteobacteria</taxon>
        <taxon>Vibrionales</taxon>
        <taxon>Vibrionaceae</taxon>
        <taxon>Salinivibrio</taxon>
    </lineage>
</organism>
<keyword evidence="1" id="KW-0472">Membrane</keyword>
<name>A0AB36JTA2_9GAMM</name>
<feature type="transmembrane region" description="Helical" evidence="1">
    <location>
        <begin position="6"/>
        <end position="22"/>
    </location>
</feature>
<keyword evidence="1" id="KW-1133">Transmembrane helix</keyword>
<reference evidence="2 3" key="1">
    <citation type="journal article" date="2017" name="Genome Announc.">
        <title>Draft Genome Sequences of Salinivibrio proteolyticus, Salinivibrio sharmensis, Salinivibrio siamensis, Salinivibrio costicola subsp. alcaliphilus, Salinivibrio costicola subsp. vallismortis, and 29 New Isolates Belonging to the Genus Salinivibrio.</title>
        <authorList>
            <person name="Lopez-Hermoso C."/>
            <person name="de la Haba R.R."/>
            <person name="Sanchez-Porro C."/>
            <person name="Bayliss S.C."/>
            <person name="Feil E.J."/>
            <person name="Ventosa A."/>
        </authorList>
    </citation>
    <scope>NUCLEOTIDE SEQUENCE [LARGE SCALE GENOMIC DNA]</scope>
    <source>
        <strain evidence="2 3">AL184</strain>
    </source>
</reference>
<keyword evidence="1" id="KW-0812">Transmembrane</keyword>
<dbReference type="Proteomes" id="UP000189021">
    <property type="component" value="Unassembled WGS sequence"/>
</dbReference>
<evidence type="ECO:0000256" key="1">
    <source>
        <dbReference type="SAM" id="Phobius"/>
    </source>
</evidence>
<protein>
    <submittedName>
        <fullName evidence="2">Uncharacterized protein</fullName>
    </submittedName>
</protein>
<sequence>MQPAVVAAIVSAIVGPLIFFLLKRWDDKKRRNFEIRYEEYKHYLKALEQIASSSHADFERFMSETYASCMNEILTSEGQSSDPLIRLNQEVNNLTADVRKPFTQATQELHGLRLVCSKKLLQKVNEYVNVQRELIDSSCSVLGNLDQMDINNPSVSLSGEMEEKGERTQVLFEEIVQQMRKELGIK</sequence>
<keyword evidence="3" id="KW-1185">Reference proteome</keyword>
<dbReference type="AlphaFoldDB" id="A0AB36JTA2"/>
<dbReference type="EMBL" id="MUEK01000028">
    <property type="protein sequence ID" value="OOE37583.1"/>
    <property type="molecule type" value="Genomic_DNA"/>
</dbReference>
<gene>
    <name evidence="2" type="ORF">BZG00_15550</name>
</gene>
<proteinExistence type="predicted"/>
<evidence type="ECO:0000313" key="3">
    <source>
        <dbReference type="Proteomes" id="UP000189021"/>
    </source>
</evidence>
<comment type="caution">
    <text evidence="2">The sequence shown here is derived from an EMBL/GenBank/DDBJ whole genome shotgun (WGS) entry which is preliminary data.</text>
</comment>
<accession>A0AB36JTA2</accession>
<evidence type="ECO:0000313" key="2">
    <source>
        <dbReference type="EMBL" id="OOE37583.1"/>
    </source>
</evidence>